<dbReference type="STRING" id="181874.A0A409WZI9"/>
<feature type="compositionally biased region" description="Pro residues" evidence="1">
    <location>
        <begin position="118"/>
        <end position="134"/>
    </location>
</feature>
<dbReference type="CDD" id="cd09272">
    <property type="entry name" value="RNase_HI_RT_Ty1"/>
    <property type="match status" value="1"/>
</dbReference>
<protein>
    <recommendedName>
        <fullName evidence="2">Reverse transcriptase Ty1/copia-type domain-containing protein</fullName>
    </recommendedName>
</protein>
<name>A0A409WZI9_9AGAR</name>
<gene>
    <name evidence="3" type="ORF">CVT24_005864</name>
</gene>
<dbReference type="OrthoDB" id="3344688at2759"/>
<evidence type="ECO:0000313" key="3">
    <source>
        <dbReference type="EMBL" id="PPQ83944.1"/>
    </source>
</evidence>
<feature type="compositionally biased region" description="Acidic residues" evidence="1">
    <location>
        <begin position="96"/>
        <end position="106"/>
    </location>
</feature>
<dbReference type="Proteomes" id="UP000284842">
    <property type="component" value="Unassembled WGS sequence"/>
</dbReference>
<sequence length="775" mass="86484">MISPLVKPGRYLGPDEQSRGVRVYWPSRHTITVEREVFLDVPDRSSPLLHDVIVEGEIPSDDHQQYIQVNIDDISPDDSTSPTSITNLPEAVNFPQEDDEAASDVEVENHLLDDEHPTPQPSPPPSPPPIPPTSKPRRIMGLDVPDNVDINAPRQTRPRTNSLSMPGFYLDKNLEARGSARLSLLESHISSLLAMHDEIRDQYGSSFITVPEVTQAIYFALTTGATGSDTPTLEAALNGPDGDKWLDAIKSETDQIFKMDTMEIVEEDPKDLPNIIGSGMVLRRKRDAKGEITRYKARLVAKGFAQRPGIDYNETFAPTVRPSTLRFILSLGATLGSSIEQADAKNAYLNGVLPPNEIIYMEVPPIFFKIYPELIKRAKVAKANGKRLVCRLWRPLYGTKQGANKWYEELSRVLNKIGFVRSNFDHAFFYLFKPKGVYCLMGVATDDFTYVSDSHSTTKSIKDAMNKDMELVDLGELNWLLSVDVKRSLPTHTLSLCQEAYINQIVERFGLADAHEITTPLEPGVDLCPDSPHVSPNLLSPTEKTLYREIIGSLMYLSVMTRPDITYAVSILSQYLENPHTTHLIASKRVLRYLKGTKSLRLVLGGTDFSVKGYSDANFATDMHRHSISGFTFSAGGGAISWSSKKQSLVTTSSTESEYVALTHACKEVLWLRGLMSEILNGVGLSSYAQTLKPTTLYCDNQGAIALSVNPVYHARTKHIDIHFHFVRQTINTGDVEVKHVRTDKMIADIFTKPLARVKFEEFRKLLGVLDVNTH</sequence>
<feature type="region of interest" description="Disordered" evidence="1">
    <location>
        <begin position="73"/>
        <end position="164"/>
    </location>
</feature>
<feature type="domain" description="Reverse transcriptase Ty1/copia-type" evidence="2">
    <location>
        <begin position="263"/>
        <end position="522"/>
    </location>
</feature>
<dbReference type="InterPro" id="IPR013103">
    <property type="entry name" value="RVT_2"/>
</dbReference>
<dbReference type="EMBL" id="NHTK01004959">
    <property type="protein sequence ID" value="PPQ83944.1"/>
    <property type="molecule type" value="Genomic_DNA"/>
</dbReference>
<dbReference type="Pfam" id="PF07727">
    <property type="entry name" value="RVT_2"/>
    <property type="match status" value="1"/>
</dbReference>
<feature type="compositionally biased region" description="Low complexity" evidence="1">
    <location>
        <begin position="73"/>
        <end position="86"/>
    </location>
</feature>
<dbReference type="AlphaFoldDB" id="A0A409WZI9"/>
<dbReference type="PANTHER" id="PTHR11439">
    <property type="entry name" value="GAG-POL-RELATED RETROTRANSPOSON"/>
    <property type="match status" value="1"/>
</dbReference>
<accession>A0A409WZI9</accession>
<organism evidence="3 4">
    <name type="scientific">Panaeolus cyanescens</name>
    <dbReference type="NCBI Taxonomy" id="181874"/>
    <lineage>
        <taxon>Eukaryota</taxon>
        <taxon>Fungi</taxon>
        <taxon>Dikarya</taxon>
        <taxon>Basidiomycota</taxon>
        <taxon>Agaricomycotina</taxon>
        <taxon>Agaricomycetes</taxon>
        <taxon>Agaricomycetidae</taxon>
        <taxon>Agaricales</taxon>
        <taxon>Agaricineae</taxon>
        <taxon>Galeropsidaceae</taxon>
        <taxon>Panaeolus</taxon>
    </lineage>
</organism>
<proteinExistence type="predicted"/>
<dbReference type="InParanoid" id="A0A409WZI9"/>
<evidence type="ECO:0000259" key="2">
    <source>
        <dbReference type="Pfam" id="PF07727"/>
    </source>
</evidence>
<dbReference type="PANTHER" id="PTHR11439:SF467">
    <property type="entry name" value="INTEGRASE CATALYTIC DOMAIN-CONTAINING PROTEIN"/>
    <property type="match status" value="1"/>
</dbReference>
<evidence type="ECO:0000256" key="1">
    <source>
        <dbReference type="SAM" id="MobiDB-lite"/>
    </source>
</evidence>
<feature type="compositionally biased region" description="Basic and acidic residues" evidence="1">
    <location>
        <begin position="107"/>
        <end position="117"/>
    </location>
</feature>
<keyword evidence="4" id="KW-1185">Reference proteome</keyword>
<comment type="caution">
    <text evidence="3">The sequence shown here is derived from an EMBL/GenBank/DDBJ whole genome shotgun (WGS) entry which is preliminary data.</text>
</comment>
<evidence type="ECO:0000313" key="4">
    <source>
        <dbReference type="Proteomes" id="UP000284842"/>
    </source>
</evidence>
<reference evidence="3 4" key="1">
    <citation type="journal article" date="2018" name="Evol. Lett.">
        <title>Horizontal gene cluster transfer increased hallucinogenic mushroom diversity.</title>
        <authorList>
            <person name="Reynolds H.T."/>
            <person name="Vijayakumar V."/>
            <person name="Gluck-Thaler E."/>
            <person name="Korotkin H.B."/>
            <person name="Matheny P.B."/>
            <person name="Slot J.C."/>
        </authorList>
    </citation>
    <scope>NUCLEOTIDE SEQUENCE [LARGE SCALE GENOMIC DNA]</scope>
    <source>
        <strain evidence="3 4">2629</strain>
    </source>
</reference>